<dbReference type="HOGENOM" id="CLU_027853_5_1_11"/>
<dbReference type="Pfam" id="PF00296">
    <property type="entry name" value="Bac_luciferase"/>
    <property type="match status" value="1"/>
</dbReference>
<dbReference type="InterPro" id="IPR036661">
    <property type="entry name" value="Luciferase-like_sf"/>
</dbReference>
<dbReference type="KEGG" id="fal:FRAAL4774"/>
<sequence>MKIDANLSDDLAATPAGAARIEKEGYAGIWVGETRHDPFLQTLQATNATSTASVGTSIAIAFARTPMTLAYLGYDLAQYSEGRFILGLGSQIKPHIEKRFSMTWSHPAARMRELVLATRAIWDSWQNGTKLAFRGDFYTHTLMTPFFAPSPHSYGPPPVYLAGVGEGMTEVAGEVADGFFVHPFSTKKYLEEVTLPALLRGRAKAGRADLDGFAIAGPSFVTVGRTEEELAAAVFGTKKQIAFYASTPAYKAVLDVHGWGDLQPELTNLSKRGEWDGMADLISDEILHTFSVVGTPEEVGKGLIAKISGIYTRTAFYDTWKADPAVWPLLLDATR</sequence>
<dbReference type="STRING" id="326424.FRAAL4774"/>
<gene>
    <name evidence="2" type="ordered locus">FRAAL4774</name>
</gene>
<name>Q0RGH2_FRAAA</name>
<evidence type="ECO:0000313" key="3">
    <source>
        <dbReference type="Proteomes" id="UP000000657"/>
    </source>
</evidence>
<dbReference type="eggNOG" id="COG2141">
    <property type="taxonomic scope" value="Bacteria"/>
</dbReference>
<dbReference type="AlphaFoldDB" id="Q0RGH2"/>
<protein>
    <submittedName>
        <fullName evidence="2">N5,N10-methylenetetrahydromethanopterin reductase-related protein</fullName>
    </submittedName>
</protein>
<dbReference type="RefSeq" id="WP_011605889.1">
    <property type="nucleotide sequence ID" value="NC_008278.1"/>
</dbReference>
<reference evidence="2 3" key="1">
    <citation type="journal article" date="2007" name="Genome Res.">
        <title>Genome characteristics of facultatively symbiotic Frankia sp. strains reflect host range and host plant biogeography.</title>
        <authorList>
            <person name="Normand P."/>
            <person name="Lapierre P."/>
            <person name="Tisa L.S."/>
            <person name="Gogarten J.P."/>
            <person name="Alloisio N."/>
            <person name="Bagnarol E."/>
            <person name="Bassi C.A."/>
            <person name="Berry A.M."/>
            <person name="Bickhart D.M."/>
            <person name="Choisne N."/>
            <person name="Couloux A."/>
            <person name="Cournoyer B."/>
            <person name="Cruveiller S."/>
            <person name="Daubin V."/>
            <person name="Demange N."/>
            <person name="Francino M.P."/>
            <person name="Goltsman E."/>
            <person name="Huang Y."/>
            <person name="Kopp O.R."/>
            <person name="Labarre L."/>
            <person name="Lapidus A."/>
            <person name="Lavire C."/>
            <person name="Marechal J."/>
            <person name="Martinez M."/>
            <person name="Mastronunzio J.E."/>
            <person name="Mullin B.C."/>
            <person name="Niemann J."/>
            <person name="Pujic P."/>
            <person name="Rawnsley T."/>
            <person name="Rouy Z."/>
            <person name="Schenowitz C."/>
            <person name="Sellstedt A."/>
            <person name="Tavares F."/>
            <person name="Tomkins J.P."/>
            <person name="Vallenet D."/>
            <person name="Valverde C."/>
            <person name="Wall L.G."/>
            <person name="Wang Y."/>
            <person name="Medigue C."/>
            <person name="Benson D.R."/>
        </authorList>
    </citation>
    <scope>NUCLEOTIDE SEQUENCE [LARGE SCALE GENOMIC DNA]</scope>
    <source>
        <strain evidence="3">DSM 45986 / CECT 9034 / ACN14a</strain>
    </source>
</reference>
<dbReference type="GO" id="GO:0016705">
    <property type="term" value="F:oxidoreductase activity, acting on paired donors, with incorporation or reduction of molecular oxygen"/>
    <property type="evidence" value="ECO:0007669"/>
    <property type="project" value="InterPro"/>
</dbReference>
<dbReference type="InterPro" id="IPR050564">
    <property type="entry name" value="F420-G6PD/mer"/>
</dbReference>
<dbReference type="PANTHER" id="PTHR43244">
    <property type="match status" value="1"/>
</dbReference>
<feature type="domain" description="Luciferase-like" evidence="1">
    <location>
        <begin position="10"/>
        <end position="305"/>
    </location>
</feature>
<dbReference type="Proteomes" id="UP000000657">
    <property type="component" value="Chromosome"/>
</dbReference>
<dbReference type="EMBL" id="CT573213">
    <property type="protein sequence ID" value="CAJ63415.1"/>
    <property type="molecule type" value="Genomic_DNA"/>
</dbReference>
<dbReference type="InterPro" id="IPR019919">
    <property type="entry name" value="Lucif-like_OxRdtase_MSMEG_2256"/>
</dbReference>
<organism evidence="2 3">
    <name type="scientific">Frankia alni (strain DSM 45986 / CECT 9034 / ACN14a)</name>
    <dbReference type="NCBI Taxonomy" id="326424"/>
    <lineage>
        <taxon>Bacteria</taxon>
        <taxon>Bacillati</taxon>
        <taxon>Actinomycetota</taxon>
        <taxon>Actinomycetes</taxon>
        <taxon>Frankiales</taxon>
        <taxon>Frankiaceae</taxon>
        <taxon>Frankia</taxon>
    </lineage>
</organism>
<dbReference type="SUPFAM" id="SSF51679">
    <property type="entry name" value="Bacterial luciferase-like"/>
    <property type="match status" value="1"/>
</dbReference>
<evidence type="ECO:0000259" key="1">
    <source>
        <dbReference type="Pfam" id="PF00296"/>
    </source>
</evidence>
<proteinExistence type="predicted"/>
<dbReference type="CDD" id="cd01097">
    <property type="entry name" value="Tetrahydromethanopterin_reductase"/>
    <property type="match status" value="1"/>
</dbReference>
<dbReference type="Gene3D" id="3.20.20.30">
    <property type="entry name" value="Luciferase-like domain"/>
    <property type="match status" value="1"/>
</dbReference>
<dbReference type="NCBIfam" id="TIGR03617">
    <property type="entry name" value="F420_MSMEG_2256"/>
    <property type="match status" value="1"/>
</dbReference>
<dbReference type="PANTHER" id="PTHR43244:SF2">
    <property type="entry name" value="CONSERVED HYPOTHETICAL ALANINE AND PROLINE-RICH PROTEIN"/>
    <property type="match status" value="1"/>
</dbReference>
<evidence type="ECO:0000313" key="2">
    <source>
        <dbReference type="EMBL" id="CAJ63415.1"/>
    </source>
</evidence>
<keyword evidence="3" id="KW-1185">Reference proteome</keyword>
<dbReference type="InterPro" id="IPR011251">
    <property type="entry name" value="Luciferase-like_dom"/>
</dbReference>
<dbReference type="OrthoDB" id="3284378at2"/>
<accession>Q0RGH2</accession>